<dbReference type="Proteomes" id="UP000182510">
    <property type="component" value="Chromosome"/>
</dbReference>
<evidence type="ECO:0008006" key="4">
    <source>
        <dbReference type="Google" id="ProtNLM"/>
    </source>
</evidence>
<evidence type="ECO:0000313" key="3">
    <source>
        <dbReference type="Proteomes" id="UP000182510"/>
    </source>
</evidence>
<dbReference type="Gene3D" id="3.40.50.10610">
    <property type="entry name" value="ABC-type transport auxiliary lipoprotein component"/>
    <property type="match status" value="1"/>
</dbReference>
<sequence>MYKFTFKLVMAMLFMFNLNTALAQTNLYQHPQFETRTADHKIIAILPFEANVSLRPKQMKEISQEQLADLEKNEGLSVQSAMYSWFLKRKKRGDLLIDIQDVKRTNALLLQNNIDNLNAVTTEQLAQILGVDAVITGTFETDKPMSDGASVALGLLIGFWGSTNAATINMSVNNGTDGELLWNYNKRVAGSLGSNTDMLINKLMRKASRRLGYTD</sequence>
<keyword evidence="1" id="KW-0732">Signal</keyword>
<proteinExistence type="predicted"/>
<evidence type="ECO:0000256" key="1">
    <source>
        <dbReference type="SAM" id="SignalP"/>
    </source>
</evidence>
<dbReference type="EMBL" id="CP018153">
    <property type="protein sequence ID" value="APG60266.1"/>
    <property type="molecule type" value="Genomic_DNA"/>
</dbReference>
<dbReference type="OrthoDB" id="669636at2"/>
<name>A0A1L3J568_9FLAO</name>
<evidence type="ECO:0000313" key="2">
    <source>
        <dbReference type="EMBL" id="APG60266.1"/>
    </source>
</evidence>
<accession>A0A1L3J568</accession>
<protein>
    <recommendedName>
        <fullName evidence="4">Secreted protein</fullName>
    </recommendedName>
</protein>
<reference evidence="2 3" key="1">
    <citation type="submission" date="2016-11" db="EMBL/GenBank/DDBJ databases">
        <title>Gramella sp. LPB0144 isolated from marine environment.</title>
        <authorList>
            <person name="Kim E."/>
            <person name="Yi H."/>
        </authorList>
    </citation>
    <scope>NUCLEOTIDE SEQUENCE [LARGE SCALE GENOMIC DNA]</scope>
    <source>
        <strain evidence="2 3">LPB0144</strain>
    </source>
</reference>
<dbReference type="AlphaFoldDB" id="A0A1L3J568"/>
<feature type="chain" id="PRO_5012950429" description="Secreted protein" evidence="1">
    <location>
        <begin position="24"/>
        <end position="215"/>
    </location>
</feature>
<dbReference type="RefSeq" id="WP_072552912.1">
    <property type="nucleotide sequence ID" value="NZ_CP018153.1"/>
</dbReference>
<dbReference type="KEGG" id="grl:LPB144_07530"/>
<feature type="signal peptide" evidence="1">
    <location>
        <begin position="1"/>
        <end position="23"/>
    </location>
</feature>
<gene>
    <name evidence="2" type="ORF">LPB144_07530</name>
</gene>
<dbReference type="STRING" id="1913577.LPB144_07530"/>
<organism evidence="2 3">
    <name type="scientific">Christiangramia salexigens</name>
    <dbReference type="NCBI Taxonomy" id="1913577"/>
    <lineage>
        <taxon>Bacteria</taxon>
        <taxon>Pseudomonadati</taxon>
        <taxon>Bacteroidota</taxon>
        <taxon>Flavobacteriia</taxon>
        <taxon>Flavobacteriales</taxon>
        <taxon>Flavobacteriaceae</taxon>
        <taxon>Christiangramia</taxon>
    </lineage>
</organism>
<keyword evidence="3" id="KW-1185">Reference proteome</keyword>